<gene>
    <name evidence="2" type="ORF">CYR75_02725</name>
</gene>
<feature type="signal peptide" evidence="1">
    <location>
        <begin position="1"/>
        <end position="25"/>
    </location>
</feature>
<evidence type="ECO:0008006" key="4">
    <source>
        <dbReference type="Google" id="ProtNLM"/>
    </source>
</evidence>
<evidence type="ECO:0000313" key="2">
    <source>
        <dbReference type="EMBL" id="AUM73352.1"/>
    </source>
</evidence>
<dbReference type="AlphaFoldDB" id="A0A2K9MCV4"/>
<keyword evidence="3" id="KW-1185">Reference proteome</keyword>
<dbReference type="EMBL" id="CP025583">
    <property type="protein sequence ID" value="AUM73352.1"/>
    <property type="molecule type" value="Genomic_DNA"/>
</dbReference>
<keyword evidence="1" id="KW-0732">Signal</keyword>
<feature type="chain" id="PRO_5014726925" description="Lipoprotein" evidence="1">
    <location>
        <begin position="26"/>
        <end position="153"/>
    </location>
</feature>
<reference evidence="3" key="1">
    <citation type="submission" date="2017-12" db="EMBL/GenBank/DDBJ databases">
        <title>Genomic analysis of Paracoccus sp. CBA4604.</title>
        <authorList>
            <person name="Roh S.W."/>
            <person name="Kim J.Y."/>
            <person name="Kim J.S."/>
        </authorList>
    </citation>
    <scope>NUCLEOTIDE SEQUENCE [LARGE SCALE GENOMIC DNA]</scope>
    <source>
        <strain evidence="3">CBA4604</strain>
    </source>
</reference>
<sequence length="153" mass="15926">MECIMKILTTIGAGAAVAFTLVACAPTEETPITRAEADLMVEETVAPAAPVAASGAVAPANSVNGSYNLRASECGQPGSEGALNIQGNKFVFHESECTAISSTNKGDATEVELSCTGENQGFTRLTKLRLSPGVLRLEENNVGLRYYRCPAAT</sequence>
<dbReference type="KEGG" id="paru:CYR75_02725"/>
<dbReference type="PROSITE" id="PS51257">
    <property type="entry name" value="PROKAR_LIPOPROTEIN"/>
    <property type="match status" value="1"/>
</dbReference>
<organism evidence="2 3">
    <name type="scientific">Paracoccus jeotgali</name>
    <dbReference type="NCBI Taxonomy" id="2065379"/>
    <lineage>
        <taxon>Bacteria</taxon>
        <taxon>Pseudomonadati</taxon>
        <taxon>Pseudomonadota</taxon>
        <taxon>Alphaproteobacteria</taxon>
        <taxon>Rhodobacterales</taxon>
        <taxon>Paracoccaceae</taxon>
        <taxon>Paracoccus</taxon>
    </lineage>
</organism>
<dbReference type="Proteomes" id="UP000234882">
    <property type="component" value="Chromosome"/>
</dbReference>
<evidence type="ECO:0000313" key="3">
    <source>
        <dbReference type="Proteomes" id="UP000234882"/>
    </source>
</evidence>
<evidence type="ECO:0000256" key="1">
    <source>
        <dbReference type="SAM" id="SignalP"/>
    </source>
</evidence>
<name>A0A2K9MCV4_9RHOB</name>
<protein>
    <recommendedName>
        <fullName evidence="4">Lipoprotein</fullName>
    </recommendedName>
</protein>
<proteinExistence type="predicted"/>
<accession>A0A2K9MCV4</accession>